<evidence type="ECO:0000256" key="1">
    <source>
        <dbReference type="ARBA" id="ARBA00007521"/>
    </source>
</evidence>
<gene>
    <name evidence="4" type="ORF">CTB96_13735</name>
</gene>
<evidence type="ECO:0000313" key="5">
    <source>
        <dbReference type="Proteomes" id="UP000246722"/>
    </source>
</evidence>
<accession>A0A317ZPC6</accession>
<proteinExistence type="inferred from homology"/>
<dbReference type="GO" id="GO:0003677">
    <property type="term" value="F:DNA binding"/>
    <property type="evidence" value="ECO:0007669"/>
    <property type="project" value="InterPro"/>
</dbReference>
<evidence type="ECO:0000313" key="4">
    <source>
        <dbReference type="EMBL" id="PXA67748.1"/>
    </source>
</evidence>
<comment type="caution">
    <text evidence="4">The sequence shown here is derived from an EMBL/GenBank/DDBJ whole genome shotgun (WGS) entry which is preliminary data.</text>
</comment>
<organism evidence="4 5">
    <name type="scientific">Cryobacterium arcticum</name>
    <dbReference type="NCBI Taxonomy" id="670052"/>
    <lineage>
        <taxon>Bacteria</taxon>
        <taxon>Bacillati</taxon>
        <taxon>Actinomycetota</taxon>
        <taxon>Actinomycetes</taxon>
        <taxon>Micrococcales</taxon>
        <taxon>Microbacteriaceae</taxon>
        <taxon>Cryobacterium</taxon>
    </lineage>
</organism>
<dbReference type="InterPro" id="IPR011067">
    <property type="entry name" value="Plasmid_toxin/cell-grow_inhib"/>
</dbReference>
<dbReference type="OrthoDB" id="5184628at2"/>
<name>A0A317ZPC6_9MICO</name>
<keyword evidence="5" id="KW-1185">Reference proteome</keyword>
<keyword evidence="2" id="KW-1277">Toxin-antitoxin system</keyword>
<dbReference type="Pfam" id="PF02452">
    <property type="entry name" value="PemK_toxin"/>
    <property type="match status" value="1"/>
</dbReference>
<evidence type="ECO:0000256" key="2">
    <source>
        <dbReference type="ARBA" id="ARBA00022649"/>
    </source>
</evidence>
<evidence type="ECO:0000256" key="3">
    <source>
        <dbReference type="SAM" id="MobiDB-lite"/>
    </source>
</evidence>
<dbReference type="RefSeq" id="WP_110127424.1">
    <property type="nucleotide sequence ID" value="NZ_QHLY01000012.1"/>
</dbReference>
<dbReference type="SUPFAM" id="SSF50118">
    <property type="entry name" value="Cell growth inhibitor/plasmid maintenance toxic component"/>
    <property type="match status" value="1"/>
</dbReference>
<dbReference type="Gene3D" id="2.30.30.110">
    <property type="match status" value="1"/>
</dbReference>
<dbReference type="AlphaFoldDB" id="A0A317ZPC6"/>
<sequence length="184" mass="20098">MSRTRRFLTALRSALVGARPPSGRSTPRPAPRTSAGPGEPEVEPSAGQSGPAATVELDPVQVRRPGWGYAPSPNGALDPGEIVWTWVPYEERDGRGKDRPVVVVATLTGGAVLAVQLTSKDHTGDADFVPLGVGDWDRDRRPSWAAVDRVFRVSPDVVRREGTFIDSARYTLIERALRTRYGWR</sequence>
<comment type="similarity">
    <text evidence="1">Belongs to the PemK/MazF family.</text>
</comment>
<reference evidence="4 5" key="1">
    <citation type="submission" date="2018-05" db="EMBL/GenBank/DDBJ databases">
        <title>Genetic diversity of glacier-inhabiting Cryobacterium bacteria in China and description of Cryobacterium mengkeensis sp. nov. and Arthrobacter glacialis sp. nov.</title>
        <authorList>
            <person name="Liu Q."/>
            <person name="Xin Y.-H."/>
        </authorList>
    </citation>
    <scope>NUCLEOTIDE SEQUENCE [LARGE SCALE GENOMIC DNA]</scope>
    <source>
        <strain evidence="4 5">SK-1</strain>
    </source>
</reference>
<dbReference type="EMBL" id="QHLY01000012">
    <property type="protein sequence ID" value="PXA67748.1"/>
    <property type="molecule type" value="Genomic_DNA"/>
</dbReference>
<protein>
    <submittedName>
        <fullName evidence="4">Growth inhibitor PemK</fullName>
    </submittedName>
</protein>
<feature type="region of interest" description="Disordered" evidence="3">
    <location>
        <begin position="13"/>
        <end position="52"/>
    </location>
</feature>
<dbReference type="InterPro" id="IPR003477">
    <property type="entry name" value="PemK-like"/>
</dbReference>
<dbReference type="Proteomes" id="UP000246722">
    <property type="component" value="Unassembled WGS sequence"/>
</dbReference>